<organism evidence="3 4">
    <name type="scientific">Candidatus Agrococcus pullicola</name>
    <dbReference type="NCBI Taxonomy" id="2838429"/>
    <lineage>
        <taxon>Bacteria</taxon>
        <taxon>Bacillati</taxon>
        <taxon>Actinomycetota</taxon>
        <taxon>Actinomycetes</taxon>
        <taxon>Micrococcales</taxon>
        <taxon>Microbacteriaceae</taxon>
        <taxon>Agrococcus</taxon>
    </lineage>
</organism>
<sequence length="275" mass="28510">MEITKRSKAVLAGAMALGLGFVAAPAMAQEEDPAPSFEIENDTFTAGSWGEGVAFTVTLPENLEVEVDSVVLSVGSMGADGGGLVGDAEAELQSDGTYTGVVLPEGSGPVAPDADGYPEYNASAGYGYTAEDGEEVWVWAESASLTILEGAEVNGPSEVTGAELAAGVDLELTGFASNAEVTGEIFFFNPETNEYESIGDVETLTLDENGAGIVEITISYDDGSLVPVDSQFRVDLTGADSTVSHWMTVVEGEDDDDNDDDPDQPTPPDSVDTGR</sequence>
<evidence type="ECO:0000313" key="3">
    <source>
        <dbReference type="EMBL" id="HIY66532.1"/>
    </source>
</evidence>
<feature type="signal peptide" evidence="2">
    <location>
        <begin position="1"/>
        <end position="28"/>
    </location>
</feature>
<feature type="compositionally biased region" description="Acidic residues" evidence="1">
    <location>
        <begin position="251"/>
        <end position="263"/>
    </location>
</feature>
<feature type="chain" id="PRO_5039183287" evidence="2">
    <location>
        <begin position="29"/>
        <end position="275"/>
    </location>
</feature>
<evidence type="ECO:0000256" key="1">
    <source>
        <dbReference type="SAM" id="MobiDB-lite"/>
    </source>
</evidence>
<keyword evidence="2" id="KW-0732">Signal</keyword>
<proteinExistence type="predicted"/>
<dbReference type="AlphaFoldDB" id="A0A9D1YVH1"/>
<gene>
    <name evidence="3" type="ORF">H9830_09675</name>
</gene>
<dbReference type="Proteomes" id="UP000824005">
    <property type="component" value="Unassembled WGS sequence"/>
</dbReference>
<reference evidence="3" key="2">
    <citation type="submission" date="2021-04" db="EMBL/GenBank/DDBJ databases">
        <authorList>
            <person name="Gilroy R."/>
        </authorList>
    </citation>
    <scope>NUCLEOTIDE SEQUENCE</scope>
    <source>
        <strain evidence="3">ChiGjej1B1-98</strain>
    </source>
</reference>
<protein>
    <submittedName>
        <fullName evidence="3">Uncharacterized protein</fullName>
    </submittedName>
</protein>
<feature type="region of interest" description="Disordered" evidence="1">
    <location>
        <begin position="251"/>
        <end position="275"/>
    </location>
</feature>
<evidence type="ECO:0000313" key="4">
    <source>
        <dbReference type="Proteomes" id="UP000824005"/>
    </source>
</evidence>
<name>A0A9D1YVH1_9MICO</name>
<dbReference type="EMBL" id="DXDC01000294">
    <property type="protein sequence ID" value="HIY66532.1"/>
    <property type="molecule type" value="Genomic_DNA"/>
</dbReference>
<evidence type="ECO:0000256" key="2">
    <source>
        <dbReference type="SAM" id="SignalP"/>
    </source>
</evidence>
<comment type="caution">
    <text evidence="3">The sequence shown here is derived from an EMBL/GenBank/DDBJ whole genome shotgun (WGS) entry which is preliminary data.</text>
</comment>
<accession>A0A9D1YVH1</accession>
<reference evidence="3" key="1">
    <citation type="journal article" date="2021" name="PeerJ">
        <title>Extensive microbial diversity within the chicken gut microbiome revealed by metagenomics and culture.</title>
        <authorList>
            <person name="Gilroy R."/>
            <person name="Ravi A."/>
            <person name="Getino M."/>
            <person name="Pursley I."/>
            <person name="Horton D.L."/>
            <person name="Alikhan N.F."/>
            <person name="Baker D."/>
            <person name="Gharbi K."/>
            <person name="Hall N."/>
            <person name="Watson M."/>
            <person name="Adriaenssens E.M."/>
            <person name="Foster-Nyarko E."/>
            <person name="Jarju S."/>
            <person name="Secka A."/>
            <person name="Antonio M."/>
            <person name="Oren A."/>
            <person name="Chaudhuri R.R."/>
            <person name="La Ragione R."/>
            <person name="Hildebrand F."/>
            <person name="Pallen M.J."/>
        </authorList>
    </citation>
    <scope>NUCLEOTIDE SEQUENCE</scope>
    <source>
        <strain evidence="3">ChiGjej1B1-98</strain>
    </source>
</reference>